<gene>
    <name evidence="1" type="ORF">PBOR_15290</name>
</gene>
<dbReference type="OrthoDB" id="2639837at2"/>
<proteinExistence type="predicted"/>
<dbReference type="HOGENOM" id="CLU_153193_0_0_9"/>
<name>A0A089L9I3_PAEBO</name>
<organism evidence="1 2">
    <name type="scientific">Paenibacillus borealis</name>
    <dbReference type="NCBI Taxonomy" id="160799"/>
    <lineage>
        <taxon>Bacteria</taxon>
        <taxon>Bacillati</taxon>
        <taxon>Bacillota</taxon>
        <taxon>Bacilli</taxon>
        <taxon>Bacillales</taxon>
        <taxon>Paenibacillaceae</taxon>
        <taxon>Paenibacillus</taxon>
    </lineage>
</organism>
<accession>A0A089L9I3</accession>
<keyword evidence="2" id="KW-1185">Reference proteome</keyword>
<sequence>MKKIITLVQAFKDLEERINDFINDDSCIEYVEGSEEVVAGGAYAWSKLKPVAISRQEHIDADYMELAERVRTVLKKDNSPNIQKFEHSYELILNYIRQDTLLWVPGLKSVLNEIKYELDIQQFYFVDQEDSLISGRPHGLNESLLFGI</sequence>
<dbReference type="Proteomes" id="UP000029518">
    <property type="component" value="Chromosome"/>
</dbReference>
<dbReference type="KEGG" id="pbd:PBOR_15290"/>
<dbReference type="AlphaFoldDB" id="A0A089L9I3"/>
<dbReference type="EMBL" id="CP009285">
    <property type="protein sequence ID" value="AIQ58141.1"/>
    <property type="molecule type" value="Genomic_DNA"/>
</dbReference>
<evidence type="ECO:0000313" key="2">
    <source>
        <dbReference type="Proteomes" id="UP000029518"/>
    </source>
</evidence>
<evidence type="ECO:0000313" key="1">
    <source>
        <dbReference type="EMBL" id="AIQ58141.1"/>
    </source>
</evidence>
<dbReference type="RefSeq" id="WP_042212774.1">
    <property type="nucleotide sequence ID" value="NZ_CP009285.1"/>
</dbReference>
<reference evidence="1" key="1">
    <citation type="submission" date="2014-08" db="EMBL/GenBank/DDBJ databases">
        <title>Comparative genomics of the Paenibacillus odorifer group.</title>
        <authorList>
            <person name="den Bakker H.C."/>
            <person name="Tsai Y.-C.Y.-C."/>
            <person name="Martin N."/>
            <person name="Korlach J."/>
            <person name="Wiedmann M."/>
        </authorList>
    </citation>
    <scope>NUCLEOTIDE SEQUENCE [LARGE SCALE GENOMIC DNA]</scope>
    <source>
        <strain evidence="1">DSM 13188</strain>
    </source>
</reference>
<protein>
    <submittedName>
        <fullName evidence="1">Uncharacterized protein</fullName>
    </submittedName>
</protein>